<feature type="transmembrane region" description="Helical" evidence="1">
    <location>
        <begin position="290"/>
        <end position="311"/>
    </location>
</feature>
<dbReference type="OrthoDB" id="9764596at2"/>
<gene>
    <name evidence="2" type="ORF">Tpal_1561</name>
</gene>
<keyword evidence="2" id="KW-0762">Sugar transport</keyword>
<dbReference type="InterPro" id="IPR039672">
    <property type="entry name" value="MFS_2"/>
</dbReference>
<dbReference type="EMBL" id="FJNE01000004">
    <property type="protein sequence ID" value="CZQ92917.1"/>
    <property type="molecule type" value="Genomic_DNA"/>
</dbReference>
<dbReference type="GO" id="GO:0008643">
    <property type="term" value="P:carbohydrate transport"/>
    <property type="evidence" value="ECO:0007669"/>
    <property type="project" value="InterPro"/>
</dbReference>
<keyword evidence="1" id="KW-0472">Membrane</keyword>
<proteinExistence type="predicted"/>
<dbReference type="GO" id="GO:0005886">
    <property type="term" value="C:plasma membrane"/>
    <property type="evidence" value="ECO:0007669"/>
    <property type="project" value="TreeGrafter"/>
</dbReference>
<feature type="transmembrane region" description="Helical" evidence="1">
    <location>
        <begin position="164"/>
        <end position="181"/>
    </location>
</feature>
<dbReference type="Gene3D" id="1.20.1250.20">
    <property type="entry name" value="MFS general substrate transporter like domains"/>
    <property type="match status" value="2"/>
</dbReference>
<evidence type="ECO:0000313" key="2">
    <source>
        <dbReference type="EMBL" id="CZQ92917.1"/>
    </source>
</evidence>
<dbReference type="STRING" id="140314.SAMN04488076_106163"/>
<dbReference type="InterPro" id="IPR001927">
    <property type="entry name" value="Na/Gal_symport"/>
</dbReference>
<dbReference type="NCBIfam" id="TIGR00792">
    <property type="entry name" value="gph"/>
    <property type="match status" value="1"/>
</dbReference>
<feature type="transmembrane region" description="Helical" evidence="1">
    <location>
        <begin position="47"/>
        <end position="65"/>
    </location>
</feature>
<dbReference type="InterPro" id="IPR036259">
    <property type="entry name" value="MFS_trans_sf"/>
</dbReference>
<feature type="transmembrane region" description="Helical" evidence="1">
    <location>
        <begin position="252"/>
        <end position="270"/>
    </location>
</feature>
<feature type="transmembrane region" description="Helical" evidence="1">
    <location>
        <begin position="398"/>
        <end position="415"/>
    </location>
</feature>
<accession>A0A143YNT3</accession>
<dbReference type="Proteomes" id="UP000242754">
    <property type="component" value="Unassembled WGS sequence"/>
</dbReference>
<protein>
    <submittedName>
        <fullName evidence="2">Mfs/sugar transport protein</fullName>
    </submittedName>
</protein>
<dbReference type="PANTHER" id="PTHR11328">
    <property type="entry name" value="MAJOR FACILITATOR SUPERFAMILY DOMAIN-CONTAINING PROTEIN"/>
    <property type="match status" value="1"/>
</dbReference>
<feature type="transmembrane region" description="Helical" evidence="1">
    <location>
        <begin position="92"/>
        <end position="112"/>
    </location>
</feature>
<organism evidence="2 3">
    <name type="scientific">Trichococcus palustris</name>
    <dbReference type="NCBI Taxonomy" id="140314"/>
    <lineage>
        <taxon>Bacteria</taxon>
        <taxon>Bacillati</taxon>
        <taxon>Bacillota</taxon>
        <taxon>Bacilli</taxon>
        <taxon>Lactobacillales</taxon>
        <taxon>Carnobacteriaceae</taxon>
        <taxon>Trichococcus</taxon>
    </lineage>
</organism>
<dbReference type="SUPFAM" id="SSF103473">
    <property type="entry name" value="MFS general substrate transporter"/>
    <property type="match status" value="1"/>
</dbReference>
<dbReference type="GO" id="GO:0015293">
    <property type="term" value="F:symporter activity"/>
    <property type="evidence" value="ECO:0007669"/>
    <property type="project" value="InterPro"/>
</dbReference>
<feature type="transmembrane region" description="Helical" evidence="1">
    <location>
        <begin position="201"/>
        <end position="220"/>
    </location>
</feature>
<keyword evidence="1" id="KW-0812">Transmembrane</keyword>
<dbReference type="AlphaFoldDB" id="A0A143YNT3"/>
<feature type="transmembrane region" description="Helical" evidence="1">
    <location>
        <begin position="435"/>
        <end position="456"/>
    </location>
</feature>
<feature type="transmembrane region" description="Helical" evidence="1">
    <location>
        <begin position="20"/>
        <end position="41"/>
    </location>
</feature>
<dbReference type="Pfam" id="PF13347">
    <property type="entry name" value="MFS_2"/>
    <property type="match status" value="1"/>
</dbReference>
<feature type="transmembrane region" description="Helical" evidence="1">
    <location>
        <begin position="124"/>
        <end position="144"/>
    </location>
</feature>
<keyword evidence="1" id="KW-1133">Transmembrane helix</keyword>
<dbReference type="RefSeq" id="WP_087033145.1">
    <property type="nucleotide sequence ID" value="NZ_FJNE01000004.1"/>
</dbReference>
<dbReference type="GO" id="GO:0006814">
    <property type="term" value="P:sodium ion transport"/>
    <property type="evidence" value="ECO:0007669"/>
    <property type="project" value="InterPro"/>
</dbReference>
<sequence length="473" mass="52694">MAQNQWASETKRPFGFRDLLGYFMGDFGCNMSFTLISSYMFLFYTQYIGISLAHYSIIILITKILDGINDPIIGAIVDRMGANKKGEKFKQWIFRGAPFLALAATVMFIDASDWTYAAKMGLCIGGYILWDITYTIVNIPYGALSSVMTSKPSQRAALSNARSWGAIIAGVPLGVLIPIFAYEQVTRDGQTASIFRGERMFPIAIILGVVSIVAFALLYFNTEERIQHVEPEDEEVKFSYLKTLKEFFHNRAILGISLASTAQILFIMGGQQLHQLTYQMYFGDGTLSSYSILTQVIPLFVGTAIGGPLVGKVGKKELTTWPMLGAIAVYAFLYFVEIKNPILWIAMQILANSFAFGMTIYTWGMVSDAIDYQELKTGVRNEGSVYATYSMLRKIAQGFGQSFIPAAIAILIPTLDVKDAFTWNAENSLAIRNLAALFPLIGYTLAFICFMFIFNLDKETVTEMQLALGRHEE</sequence>
<evidence type="ECO:0000313" key="3">
    <source>
        <dbReference type="Proteomes" id="UP000242754"/>
    </source>
</evidence>
<dbReference type="PANTHER" id="PTHR11328:SF24">
    <property type="entry name" value="MAJOR FACILITATOR SUPERFAMILY (MFS) PROFILE DOMAIN-CONTAINING PROTEIN"/>
    <property type="match status" value="1"/>
</dbReference>
<evidence type="ECO:0000256" key="1">
    <source>
        <dbReference type="SAM" id="Phobius"/>
    </source>
</evidence>
<keyword evidence="3" id="KW-1185">Reference proteome</keyword>
<reference evidence="2 3" key="1">
    <citation type="submission" date="2016-02" db="EMBL/GenBank/DDBJ databases">
        <authorList>
            <person name="Wen L."/>
            <person name="He K."/>
            <person name="Yang H."/>
        </authorList>
    </citation>
    <scope>NUCLEOTIDE SEQUENCE [LARGE SCALE GENOMIC DNA]</scope>
    <source>
        <strain evidence="2">Trichococcus palustris</strain>
    </source>
</reference>
<feature type="transmembrane region" description="Helical" evidence="1">
    <location>
        <begin position="342"/>
        <end position="366"/>
    </location>
</feature>
<keyword evidence="2" id="KW-0813">Transport</keyword>
<name>A0A143YNT3_9LACT</name>
<feature type="transmembrane region" description="Helical" evidence="1">
    <location>
        <begin position="318"/>
        <end position="336"/>
    </location>
</feature>